<evidence type="ECO:0000313" key="2">
    <source>
        <dbReference type="Proteomes" id="UP001472866"/>
    </source>
</evidence>
<evidence type="ECO:0000313" key="1">
    <source>
        <dbReference type="EMBL" id="WZN62640.1"/>
    </source>
</evidence>
<dbReference type="EMBL" id="CP151506">
    <property type="protein sequence ID" value="WZN62640.1"/>
    <property type="molecule type" value="Genomic_DNA"/>
</dbReference>
<protein>
    <submittedName>
        <fullName evidence="1">Uncharacterized protein</fullName>
    </submittedName>
</protein>
<gene>
    <name evidence="1" type="ORF">HKI87_06g41810</name>
</gene>
<reference evidence="1 2" key="1">
    <citation type="submission" date="2024-03" db="EMBL/GenBank/DDBJ databases">
        <title>Complete genome sequence of the green alga Chloropicon roscoffensis RCC1871.</title>
        <authorList>
            <person name="Lemieux C."/>
            <person name="Pombert J.-F."/>
            <person name="Otis C."/>
            <person name="Turmel M."/>
        </authorList>
    </citation>
    <scope>NUCLEOTIDE SEQUENCE [LARGE SCALE GENOMIC DNA]</scope>
    <source>
        <strain evidence="1 2">RCC1871</strain>
    </source>
</reference>
<sequence length="118" mass="13636">MAPCDAGQELTTQEDANLRSEEDANVRYQLLKHLQDISRSTDRLHGDVRKLLEGENKIAGLLEKQEEEKGSAVDESMQVRVRCIRSLLDSLLEIDMERVERALRAESEILLREQKYRL</sequence>
<dbReference type="Proteomes" id="UP001472866">
    <property type="component" value="Chromosome 06"/>
</dbReference>
<name>A0AAX4P9G4_9CHLO</name>
<accession>A0AAX4P9G4</accession>
<dbReference type="AlphaFoldDB" id="A0AAX4P9G4"/>
<organism evidence="1 2">
    <name type="scientific">Chloropicon roscoffensis</name>
    <dbReference type="NCBI Taxonomy" id="1461544"/>
    <lineage>
        <taxon>Eukaryota</taxon>
        <taxon>Viridiplantae</taxon>
        <taxon>Chlorophyta</taxon>
        <taxon>Chloropicophyceae</taxon>
        <taxon>Chloropicales</taxon>
        <taxon>Chloropicaceae</taxon>
        <taxon>Chloropicon</taxon>
    </lineage>
</organism>
<proteinExistence type="predicted"/>
<keyword evidence="2" id="KW-1185">Reference proteome</keyword>